<dbReference type="InterPro" id="IPR011989">
    <property type="entry name" value="ARM-like"/>
</dbReference>
<dbReference type="InterPro" id="IPR000225">
    <property type="entry name" value="Armadillo"/>
</dbReference>
<evidence type="ECO:0000313" key="4">
    <source>
        <dbReference type="EMBL" id="PAV89984.1"/>
    </source>
</evidence>
<dbReference type="EMBL" id="LIAE01006411">
    <property type="protein sequence ID" value="PAV89984.1"/>
    <property type="molecule type" value="Genomic_DNA"/>
</dbReference>
<dbReference type="STRING" id="2018661.A0A2A2LUS7"/>
<feature type="repeat" description="ARM" evidence="2">
    <location>
        <begin position="178"/>
        <end position="205"/>
    </location>
</feature>
<dbReference type="Gene3D" id="1.25.10.10">
    <property type="entry name" value="Leucine-rich Repeat Variant"/>
    <property type="match status" value="1"/>
</dbReference>
<organism evidence="4 5">
    <name type="scientific">Diploscapter pachys</name>
    <dbReference type="NCBI Taxonomy" id="2018661"/>
    <lineage>
        <taxon>Eukaryota</taxon>
        <taxon>Metazoa</taxon>
        <taxon>Ecdysozoa</taxon>
        <taxon>Nematoda</taxon>
        <taxon>Chromadorea</taxon>
        <taxon>Rhabditida</taxon>
        <taxon>Rhabditina</taxon>
        <taxon>Rhabditomorpha</taxon>
        <taxon>Rhabditoidea</taxon>
        <taxon>Rhabditidae</taxon>
        <taxon>Diploscapter</taxon>
    </lineage>
</organism>
<evidence type="ECO:0000256" key="1">
    <source>
        <dbReference type="ARBA" id="ARBA00022473"/>
    </source>
</evidence>
<dbReference type="Pfam" id="PF00514">
    <property type="entry name" value="Arm"/>
    <property type="match status" value="2"/>
</dbReference>
<proteinExistence type="predicted"/>
<protein>
    <recommendedName>
        <fullName evidence="6">Armadillo segment polarity protein</fullName>
    </recommendedName>
</protein>
<comment type="caution">
    <text evidence="4">The sequence shown here is derived from an EMBL/GenBank/DDBJ whole genome shotgun (WGS) entry which is preliminary data.</text>
</comment>
<evidence type="ECO:0000256" key="3">
    <source>
        <dbReference type="SAM" id="MobiDB-lite"/>
    </source>
</evidence>
<feature type="repeat" description="ARM" evidence="2">
    <location>
        <begin position="596"/>
        <end position="623"/>
    </location>
</feature>
<dbReference type="AlphaFoldDB" id="A0A2A2LUS7"/>
<feature type="region of interest" description="Disordered" evidence="3">
    <location>
        <begin position="675"/>
        <end position="694"/>
    </location>
</feature>
<reference evidence="4 5" key="1">
    <citation type="journal article" date="2017" name="Curr. Biol.">
        <title>Genome architecture and evolution of a unichromosomal asexual nematode.</title>
        <authorList>
            <person name="Fradin H."/>
            <person name="Zegar C."/>
            <person name="Gutwein M."/>
            <person name="Lucas J."/>
            <person name="Kovtun M."/>
            <person name="Corcoran D."/>
            <person name="Baugh L.R."/>
            <person name="Kiontke K."/>
            <person name="Gunsalus K."/>
            <person name="Fitch D.H."/>
            <person name="Piano F."/>
        </authorList>
    </citation>
    <scope>NUCLEOTIDE SEQUENCE [LARGE SCALE GENOMIC DNA]</scope>
    <source>
        <strain evidence="4">PF1309</strain>
    </source>
</reference>
<dbReference type="Proteomes" id="UP000218231">
    <property type="component" value="Unassembled WGS sequence"/>
</dbReference>
<keyword evidence="1" id="KW-0217">Developmental protein</keyword>
<accession>A0A2A2LUS7</accession>
<dbReference type="OrthoDB" id="195736at2759"/>
<dbReference type="PROSITE" id="PS50176">
    <property type="entry name" value="ARM_REPEAT"/>
    <property type="match status" value="3"/>
</dbReference>
<gene>
    <name evidence="4" type="ORF">WR25_06619</name>
</gene>
<sequence length="694" mass="76288">MRGETSVMAHRNPASGNHADYMNELHKAFRQRESEYNDVEHRVSRVRAAMFSDWDAGPSTSLATRSSIIETMTEPSRQLKDAVLTLLRYEGTTDMSALSIPDLVQLMADHDEAVVARAVQRVYLLSKEDHTIVTYPNLIEALIAASRSHNLNVQRDAMGALSHISEHRDGPMLIFRSGGLAELIRMLYCPVESVVHYAVTTLRNLLIHVEPVKAQARALDAVQALSPLLLRTNPKLLAQVADSLYFLLLDDPNSKLIFLSLGGPKTLVTIMNTYPDHRKLIYTVIRCIRSLSTCMQNKAALISLGCLPALYHELCRAADERTQTAVLVAMRNLSDAATNEENLTSLVIRLLNLIRESNDVMTACACGILSNLTCNNVRNKQTVISNRGVESLIEAIRRYPDVEDATEPALCALRHCTARHSLAEQAQNDLRLCGSFPILLSLLATLRTPVIKAALGVIRNCALLPANLFELTQELTADGDSVVSLAVDILRRAIKEIRGDPFYEVDGVPMLGVIEGAISALHQLATHPAVASALCDDRGNPQNRGEDGPFLELIVKLMSHEEVANPEDELIQREILGLLYQLSKSPEGARTVQATGVTPYLMDALNSPHKSVATYASGVLKNLENDRPSPYATGAAPTYNGHDDMTSSGWQRDGLEPELFGEMYPVQHAIEGLEHTGGYPIGPSNNNTWYDTDL</sequence>
<evidence type="ECO:0008006" key="6">
    <source>
        <dbReference type="Google" id="ProtNLM"/>
    </source>
</evidence>
<dbReference type="SMART" id="SM00185">
    <property type="entry name" value="ARM"/>
    <property type="match status" value="10"/>
</dbReference>
<keyword evidence="5" id="KW-1185">Reference proteome</keyword>
<dbReference type="InterPro" id="IPR016024">
    <property type="entry name" value="ARM-type_fold"/>
</dbReference>
<dbReference type="PANTHER" id="PTHR45976">
    <property type="entry name" value="ARMADILLO SEGMENT POLARITY PROTEIN"/>
    <property type="match status" value="1"/>
</dbReference>
<dbReference type="GO" id="GO:0045296">
    <property type="term" value="F:cadherin binding"/>
    <property type="evidence" value="ECO:0007669"/>
    <property type="project" value="InterPro"/>
</dbReference>
<dbReference type="SUPFAM" id="SSF48371">
    <property type="entry name" value="ARM repeat"/>
    <property type="match status" value="2"/>
</dbReference>
<evidence type="ECO:0000313" key="5">
    <source>
        <dbReference type="Proteomes" id="UP000218231"/>
    </source>
</evidence>
<evidence type="ECO:0000256" key="2">
    <source>
        <dbReference type="PROSITE-ProRule" id="PRU00259"/>
    </source>
</evidence>
<feature type="repeat" description="ARM" evidence="2">
    <location>
        <begin position="137"/>
        <end position="179"/>
    </location>
</feature>
<dbReference type="InterPro" id="IPR013284">
    <property type="entry name" value="Beta-catenin"/>
</dbReference>
<dbReference type="GO" id="GO:0007155">
    <property type="term" value="P:cell adhesion"/>
    <property type="evidence" value="ECO:0007669"/>
    <property type="project" value="InterPro"/>
</dbReference>
<feature type="compositionally biased region" description="Polar residues" evidence="3">
    <location>
        <begin position="683"/>
        <end position="694"/>
    </location>
</feature>
<name>A0A2A2LUS7_9BILA</name>
<dbReference type="PRINTS" id="PR01869">
    <property type="entry name" value="BCATNINFAMLY"/>
</dbReference>